<keyword evidence="1" id="KW-0812">Transmembrane</keyword>
<organism evidence="2 3">
    <name type="scientific">Marinococcus halophilus</name>
    <dbReference type="NCBI Taxonomy" id="1371"/>
    <lineage>
        <taxon>Bacteria</taxon>
        <taxon>Bacillati</taxon>
        <taxon>Bacillota</taxon>
        <taxon>Bacilli</taxon>
        <taxon>Bacillales</taxon>
        <taxon>Bacillaceae</taxon>
        <taxon>Marinococcus</taxon>
    </lineage>
</organism>
<accession>A0A510Y9T2</accession>
<dbReference type="RefSeq" id="WP_158219115.1">
    <property type="nucleotide sequence ID" value="NZ_BJUN01000031.1"/>
</dbReference>
<keyword evidence="1" id="KW-0472">Membrane</keyword>
<dbReference type="AlphaFoldDB" id="A0A510Y9T2"/>
<gene>
    <name evidence="2" type="ORF">MHA01_30570</name>
</gene>
<keyword evidence="1" id="KW-1133">Transmembrane helix</keyword>
<dbReference type="Proteomes" id="UP000321051">
    <property type="component" value="Unassembled WGS sequence"/>
</dbReference>
<feature type="transmembrane region" description="Helical" evidence="1">
    <location>
        <begin position="12"/>
        <end position="34"/>
    </location>
</feature>
<protein>
    <recommendedName>
        <fullName evidence="4">Single cache domain-containing protein</fullName>
    </recommendedName>
</protein>
<proteinExistence type="predicted"/>
<evidence type="ECO:0000256" key="1">
    <source>
        <dbReference type="SAM" id="Phobius"/>
    </source>
</evidence>
<evidence type="ECO:0008006" key="4">
    <source>
        <dbReference type="Google" id="ProtNLM"/>
    </source>
</evidence>
<reference evidence="2 3" key="1">
    <citation type="submission" date="2019-07" db="EMBL/GenBank/DDBJ databases">
        <title>Whole genome shotgun sequence of Marinococcus halophilus NBRC 102359.</title>
        <authorList>
            <person name="Hosoyama A."/>
            <person name="Uohara A."/>
            <person name="Ohji S."/>
            <person name="Ichikawa N."/>
        </authorList>
    </citation>
    <scope>NUCLEOTIDE SEQUENCE [LARGE SCALE GENOMIC DNA]</scope>
    <source>
        <strain evidence="2 3">NBRC 102359</strain>
    </source>
</reference>
<keyword evidence="3" id="KW-1185">Reference proteome</keyword>
<evidence type="ECO:0000313" key="3">
    <source>
        <dbReference type="Proteomes" id="UP000321051"/>
    </source>
</evidence>
<sequence length="127" mass="14363">MKRLIQKLTLGTKLNMLMAAVLIGFSIVIGFITFDQIKKGVEETAVEKAVSDLNLGYEYINSEYPGQWRIEDGNLMKGGTTISGNTEIVDFVGGDDRGHSNNFYERYTCDNQRNARRRTCCRNPGFR</sequence>
<dbReference type="EMBL" id="BJUN01000031">
    <property type="protein sequence ID" value="GEK60152.1"/>
    <property type="molecule type" value="Genomic_DNA"/>
</dbReference>
<evidence type="ECO:0000313" key="2">
    <source>
        <dbReference type="EMBL" id="GEK60152.1"/>
    </source>
</evidence>
<comment type="caution">
    <text evidence="2">The sequence shown here is derived from an EMBL/GenBank/DDBJ whole genome shotgun (WGS) entry which is preliminary data.</text>
</comment>
<name>A0A510Y9T2_MARHA</name>